<evidence type="ECO:0000313" key="1">
    <source>
        <dbReference type="EMBL" id="KDQ48975.1"/>
    </source>
</evidence>
<evidence type="ECO:0000313" key="2">
    <source>
        <dbReference type="Proteomes" id="UP000027265"/>
    </source>
</evidence>
<dbReference type="AlphaFoldDB" id="A0A067P574"/>
<dbReference type="InParanoid" id="A0A067P574"/>
<proteinExistence type="predicted"/>
<dbReference type="EMBL" id="KL197885">
    <property type="protein sequence ID" value="KDQ48975.1"/>
    <property type="molecule type" value="Genomic_DNA"/>
</dbReference>
<gene>
    <name evidence="1" type="ORF">JAAARDRAFT_91333</name>
</gene>
<feature type="non-terminal residue" evidence="1">
    <location>
        <position position="1"/>
    </location>
</feature>
<feature type="non-terminal residue" evidence="1">
    <location>
        <position position="92"/>
    </location>
</feature>
<keyword evidence="2" id="KW-1185">Reference proteome</keyword>
<sequence>KLEVMVDDDGIPVLPDFDSNAPPGNMQMKAIIWDFITKHYLKSNSTSSTSVPWSELKLNPNHFLDAEYYPDSFEFNDPSHIRQKSLEVLLAH</sequence>
<dbReference type="OrthoDB" id="2674644at2759"/>
<organism evidence="1 2">
    <name type="scientific">Jaapia argillacea MUCL 33604</name>
    <dbReference type="NCBI Taxonomy" id="933084"/>
    <lineage>
        <taxon>Eukaryota</taxon>
        <taxon>Fungi</taxon>
        <taxon>Dikarya</taxon>
        <taxon>Basidiomycota</taxon>
        <taxon>Agaricomycotina</taxon>
        <taxon>Agaricomycetes</taxon>
        <taxon>Agaricomycetidae</taxon>
        <taxon>Jaapiales</taxon>
        <taxon>Jaapiaceae</taxon>
        <taxon>Jaapia</taxon>
    </lineage>
</organism>
<dbReference type="HOGENOM" id="CLU_2419011_0_0_1"/>
<reference evidence="2" key="1">
    <citation type="journal article" date="2014" name="Proc. Natl. Acad. Sci. U.S.A.">
        <title>Extensive sampling of basidiomycete genomes demonstrates inadequacy of the white-rot/brown-rot paradigm for wood decay fungi.</title>
        <authorList>
            <person name="Riley R."/>
            <person name="Salamov A.A."/>
            <person name="Brown D.W."/>
            <person name="Nagy L.G."/>
            <person name="Floudas D."/>
            <person name="Held B.W."/>
            <person name="Levasseur A."/>
            <person name="Lombard V."/>
            <person name="Morin E."/>
            <person name="Otillar R."/>
            <person name="Lindquist E.A."/>
            <person name="Sun H."/>
            <person name="LaButti K.M."/>
            <person name="Schmutz J."/>
            <person name="Jabbour D."/>
            <person name="Luo H."/>
            <person name="Baker S.E."/>
            <person name="Pisabarro A.G."/>
            <person name="Walton J.D."/>
            <person name="Blanchette R.A."/>
            <person name="Henrissat B."/>
            <person name="Martin F."/>
            <person name="Cullen D."/>
            <person name="Hibbett D.S."/>
            <person name="Grigoriev I.V."/>
        </authorList>
    </citation>
    <scope>NUCLEOTIDE SEQUENCE [LARGE SCALE GENOMIC DNA]</scope>
    <source>
        <strain evidence="2">MUCL 33604</strain>
    </source>
</reference>
<accession>A0A067P574</accession>
<protein>
    <submittedName>
        <fullName evidence="1">Uncharacterized protein</fullName>
    </submittedName>
</protein>
<name>A0A067P574_9AGAM</name>
<dbReference type="Proteomes" id="UP000027265">
    <property type="component" value="Unassembled WGS sequence"/>
</dbReference>